<sequence length="376" mass="43771">MSIKSTSVAEPLKNLQEDYQALVNAGFSCSIAAFINDRRYPLKQYCKPFSPHPRSEEIISVARLFCKEHGIWLDNAQHYITCQLFLYPSASFERILVMTKNNAIDYYLNDTMGRDLFKNLSASERESAAQIIKRMASLDTSLTLQPESELIEEANVKMLREIQKNSSEGWFSKFLEMYNYHIEITHRNCNSSALGFQPTVAEYIDMRYHTSGMPHIVLLLEYAENNFLDWEWMETNGIASSLERVHWLIAAFGCLSNDIFSFEKEVIDENTDANLLAVIAINEPSWQLREVIFHATTIVRRILTEYFEKIQFLRVQISNLESINIEKARGLMQHLESIERCVQASWMWQVYTKRYKRSNSIWDETQLFDTTISKAV</sequence>
<keyword evidence="3" id="KW-1185">Reference proteome</keyword>
<dbReference type="EC" id="4.2.3.-" evidence="1"/>
<gene>
    <name evidence="2" type="ORF">DVR12_19985</name>
</gene>
<dbReference type="PROSITE" id="PS51257">
    <property type="entry name" value="PROKAR_LIPOPROTEIN"/>
    <property type="match status" value="1"/>
</dbReference>
<dbReference type="OrthoDB" id="2989600at2"/>
<accession>A0A3E1Y5J4</accession>
<protein>
    <recommendedName>
        <fullName evidence="1">Terpene synthase</fullName>
        <ecNumber evidence="1">4.2.3.-</ecNumber>
    </recommendedName>
</protein>
<dbReference type="Gene3D" id="1.10.600.10">
    <property type="entry name" value="Farnesyl Diphosphate Synthase"/>
    <property type="match status" value="1"/>
</dbReference>
<proteinExistence type="inferred from homology"/>
<dbReference type="AlphaFoldDB" id="A0A3E1Y5J4"/>
<name>A0A3E1Y5J4_9BACT</name>
<organism evidence="2 3">
    <name type="scientific">Chitinophaga silvatica</name>
    <dbReference type="NCBI Taxonomy" id="2282649"/>
    <lineage>
        <taxon>Bacteria</taxon>
        <taxon>Pseudomonadati</taxon>
        <taxon>Bacteroidota</taxon>
        <taxon>Chitinophagia</taxon>
        <taxon>Chitinophagales</taxon>
        <taxon>Chitinophagaceae</taxon>
        <taxon>Chitinophaga</taxon>
    </lineage>
</organism>
<keyword evidence="1" id="KW-0460">Magnesium</keyword>
<dbReference type="PANTHER" id="PTHR35201">
    <property type="entry name" value="TERPENE SYNTHASE"/>
    <property type="match status" value="1"/>
</dbReference>
<keyword evidence="1" id="KW-0456">Lyase</keyword>
<dbReference type="PANTHER" id="PTHR35201:SF4">
    <property type="entry name" value="BETA-PINACENE SYNTHASE-RELATED"/>
    <property type="match status" value="1"/>
</dbReference>
<keyword evidence="1" id="KW-0479">Metal-binding</keyword>
<dbReference type="Proteomes" id="UP000260644">
    <property type="component" value="Unassembled WGS sequence"/>
</dbReference>
<dbReference type="InterPro" id="IPR008949">
    <property type="entry name" value="Isoprenoid_synthase_dom_sf"/>
</dbReference>
<comment type="similarity">
    <text evidence="1">Belongs to the terpene synthase family.</text>
</comment>
<comment type="cofactor">
    <cofactor evidence="1">
        <name>Mg(2+)</name>
        <dbReference type="ChEBI" id="CHEBI:18420"/>
    </cofactor>
</comment>
<reference evidence="2 3" key="1">
    <citation type="submission" date="2018-07" db="EMBL/GenBank/DDBJ databases">
        <title>Chitinophaga K2CV101002-2 sp. nov., isolated from a monsoon evergreen broad-leaved forest soil.</title>
        <authorList>
            <person name="Lv Y."/>
        </authorList>
    </citation>
    <scope>NUCLEOTIDE SEQUENCE [LARGE SCALE GENOMIC DNA]</scope>
    <source>
        <strain evidence="2 3">GDMCC 1.1288</strain>
    </source>
</reference>
<dbReference type="EMBL" id="QPMM01000011">
    <property type="protein sequence ID" value="RFS20008.1"/>
    <property type="molecule type" value="Genomic_DNA"/>
</dbReference>
<dbReference type="GO" id="GO:0046872">
    <property type="term" value="F:metal ion binding"/>
    <property type="evidence" value="ECO:0007669"/>
    <property type="project" value="UniProtKB-KW"/>
</dbReference>
<dbReference type="RefSeq" id="WP_116977569.1">
    <property type="nucleotide sequence ID" value="NZ_QPMM01000011.1"/>
</dbReference>
<dbReference type="Pfam" id="PF19086">
    <property type="entry name" value="Terpene_syn_C_2"/>
    <property type="match status" value="1"/>
</dbReference>
<evidence type="ECO:0000313" key="2">
    <source>
        <dbReference type="EMBL" id="RFS20008.1"/>
    </source>
</evidence>
<evidence type="ECO:0000256" key="1">
    <source>
        <dbReference type="RuleBase" id="RU366034"/>
    </source>
</evidence>
<dbReference type="SUPFAM" id="SSF48576">
    <property type="entry name" value="Terpenoid synthases"/>
    <property type="match status" value="1"/>
</dbReference>
<comment type="caution">
    <text evidence="2">The sequence shown here is derived from an EMBL/GenBank/DDBJ whole genome shotgun (WGS) entry which is preliminary data.</text>
</comment>
<dbReference type="InterPro" id="IPR034686">
    <property type="entry name" value="Terpene_cyclase-like_2"/>
</dbReference>
<evidence type="ECO:0000313" key="3">
    <source>
        <dbReference type="Proteomes" id="UP000260644"/>
    </source>
</evidence>
<dbReference type="GO" id="GO:0010333">
    <property type="term" value="F:terpene synthase activity"/>
    <property type="evidence" value="ECO:0007669"/>
    <property type="project" value="InterPro"/>
</dbReference>